<dbReference type="RefSeq" id="WP_184860153.1">
    <property type="nucleotide sequence ID" value="NZ_BAAAWY010000042.1"/>
</dbReference>
<evidence type="ECO:0000313" key="6">
    <source>
        <dbReference type="Proteomes" id="UP000585638"/>
    </source>
</evidence>
<dbReference type="AlphaFoldDB" id="A0A7W9KDH4"/>
<dbReference type="InterPro" id="IPR047992">
    <property type="entry name" value="BREX_PglZ"/>
</dbReference>
<evidence type="ECO:0000259" key="2">
    <source>
        <dbReference type="Pfam" id="PF25861"/>
    </source>
</evidence>
<evidence type="ECO:0000256" key="1">
    <source>
        <dbReference type="SAM" id="MobiDB-lite"/>
    </source>
</evidence>
<evidence type="ECO:0008006" key="7">
    <source>
        <dbReference type="Google" id="ProtNLM"/>
    </source>
</evidence>
<accession>A0A7W9KDH4</accession>
<evidence type="ECO:0000259" key="3">
    <source>
        <dbReference type="Pfam" id="PF25862"/>
    </source>
</evidence>
<dbReference type="InterPro" id="IPR058882">
    <property type="entry name" value="PglZ_C"/>
</dbReference>
<feature type="region of interest" description="Disordered" evidence="1">
    <location>
        <begin position="794"/>
        <end position="814"/>
    </location>
</feature>
<evidence type="ECO:0000259" key="4">
    <source>
        <dbReference type="Pfam" id="PF25863"/>
    </source>
</evidence>
<keyword evidence="6" id="KW-1185">Reference proteome</keyword>
<dbReference type="InterPro" id="IPR058880">
    <property type="entry name" value="PglZ_N"/>
</dbReference>
<dbReference type="SUPFAM" id="SSF53649">
    <property type="entry name" value="Alkaline phosphatase-like"/>
    <property type="match status" value="1"/>
</dbReference>
<feature type="domain" description="Alkaline phosphatase-like protein PglZ N-terminal" evidence="3">
    <location>
        <begin position="16"/>
        <end position="111"/>
    </location>
</feature>
<organism evidence="5 6">
    <name type="scientific">Kutzneria kofuensis</name>
    <dbReference type="NCBI Taxonomy" id="103725"/>
    <lineage>
        <taxon>Bacteria</taxon>
        <taxon>Bacillati</taxon>
        <taxon>Actinomycetota</taxon>
        <taxon>Actinomycetes</taxon>
        <taxon>Pseudonocardiales</taxon>
        <taxon>Pseudonocardiaceae</taxon>
        <taxon>Kutzneria</taxon>
    </lineage>
</organism>
<dbReference type="Pfam" id="PF25863">
    <property type="entry name" value="PglZ_C"/>
    <property type="match status" value="1"/>
</dbReference>
<reference evidence="5 6" key="1">
    <citation type="submission" date="2020-08" db="EMBL/GenBank/DDBJ databases">
        <title>Sequencing the genomes of 1000 actinobacteria strains.</title>
        <authorList>
            <person name="Klenk H.-P."/>
        </authorList>
    </citation>
    <scope>NUCLEOTIDE SEQUENCE [LARGE SCALE GENOMIC DNA]</scope>
    <source>
        <strain evidence="5 6">DSM 43851</strain>
    </source>
</reference>
<dbReference type="Pfam" id="PF08665">
    <property type="entry name" value="PglZ"/>
    <property type="match status" value="1"/>
</dbReference>
<dbReference type="EMBL" id="JACHIR010000001">
    <property type="protein sequence ID" value="MBB5890597.1"/>
    <property type="molecule type" value="Genomic_DNA"/>
</dbReference>
<gene>
    <name evidence="5" type="ORF">BJ998_001793</name>
</gene>
<sequence length="943" mass="100756">MNALVGTGAMRLNTAIVTQYLASERRLSEDKRRVVLLRAAPVWEEAPELSWGEQRARVVPAASPLAVYELVLRHLVSTDGPEVLVVLTDREENELGADVLAQAYRQRVNAVNTWDVVREAFGAQHTDERLFAENWAAEALLDAAPPSGWPRLAGGPLTRRHALASLALRRLGAGPYAPDRPQSTTTSVELDANTLLHWSLSPAGPDRFLALRAPERAGLARFLAEEDQAGPAGQALFALVSAGHGADAVAFGLVCAALWVHADESAGAEDYQARGRAERWFGEKPPAHGAALDALAGAFGRASEEFVTGLLLIAQSADADGAAARRLSAIVLDRAASLTQQFGAERAASMSPVLPAGLEAAFSAVGGALLDGDAGRVAEAMRKLERHNLASGQDASIRVERARMAQRLARWLTKEPANEPETVAASVDRHIADTSWVDLALEHVEAGGDPRSELKAAYDRLCAVVRSRRREADKRFAHQLAAWTSSRGDAGSMLTVESFLAKVVGPVVKAGERRVLLVVLDGMSAAIAAELGEQLRQDWAEFDPLPGAKDAPRRRGMMAALPTVTAVSRTSLFTGKLTAGSQRDERAAFGGHSFWGDQVVALFHKDALRAESGGDVFGPELHDAMTNERTNVAVVLNTVDDRLAKELKLGDGAWRLGDIGGLRELLRLAAEQGRAVLLTSDHGHVIDRHGSRVEALGEPLSARHRTPGGPLGDAEIALSGPRVVSAETGNAIVALWDSDSRYTAAQAGYHGGASPAEVVIPVLAFLPFGAEPPKGWRELGSQQPSWWSPVVDEAKQPAIPPAPPKRPAKKRKEDSDRAALFDVALVPRDEDALLSPQPITPDDALVTALLASDLFHAQVQSLARKPDLVKVEKAVRALLEAGGTLPVTALAQRIGLPLTRADGFSAVLRQLLNFDGVQALQTLPDGRTLRLNTGLVKDQFELT</sequence>
<proteinExistence type="predicted"/>
<name>A0A7W9KDH4_9PSEU</name>
<dbReference type="NCBIfam" id="NF033446">
    <property type="entry name" value="BREX_PglZ_2"/>
    <property type="match status" value="1"/>
</dbReference>
<dbReference type="Proteomes" id="UP000585638">
    <property type="component" value="Unassembled WGS sequence"/>
</dbReference>
<evidence type="ECO:0000313" key="5">
    <source>
        <dbReference type="EMBL" id="MBB5890597.1"/>
    </source>
</evidence>
<dbReference type="InterPro" id="IPR058881">
    <property type="entry name" value="PglZ_2nd"/>
</dbReference>
<feature type="domain" description="Alkaline phosphatase-like protein PglZ second" evidence="2">
    <location>
        <begin position="191"/>
        <end position="353"/>
    </location>
</feature>
<dbReference type="Pfam" id="PF25861">
    <property type="entry name" value="PglZ_2nd"/>
    <property type="match status" value="1"/>
</dbReference>
<dbReference type="Pfam" id="PF25862">
    <property type="entry name" value="PglZ_1st"/>
    <property type="match status" value="1"/>
</dbReference>
<protein>
    <recommendedName>
        <fullName evidence="7">PglZ domain-containing protein</fullName>
    </recommendedName>
</protein>
<comment type="caution">
    <text evidence="5">The sequence shown here is derived from an EMBL/GenBank/DDBJ whole genome shotgun (WGS) entry which is preliminary data.</text>
</comment>
<feature type="domain" description="Alkaline phosphatase-like protein PglZ C-terminal" evidence="4">
    <location>
        <begin position="841"/>
        <end position="941"/>
    </location>
</feature>
<dbReference type="InterPro" id="IPR017850">
    <property type="entry name" value="Alkaline_phosphatase_core_sf"/>
</dbReference>